<proteinExistence type="predicted"/>
<dbReference type="EMBL" id="JBFAKC010000001">
    <property type="protein sequence ID" value="MEV0706446.1"/>
    <property type="molecule type" value="Genomic_DNA"/>
</dbReference>
<dbReference type="Pfam" id="PF05235">
    <property type="entry name" value="CHAD"/>
    <property type="match status" value="1"/>
</dbReference>
<evidence type="ECO:0000313" key="2">
    <source>
        <dbReference type="EMBL" id="MEV0706446.1"/>
    </source>
</evidence>
<dbReference type="Proteomes" id="UP001551695">
    <property type="component" value="Unassembled WGS sequence"/>
</dbReference>
<comment type="caution">
    <text evidence="2">The sequence shown here is derived from an EMBL/GenBank/DDBJ whole genome shotgun (WGS) entry which is preliminary data.</text>
</comment>
<evidence type="ECO:0000259" key="1">
    <source>
        <dbReference type="PROSITE" id="PS51708"/>
    </source>
</evidence>
<dbReference type="RefSeq" id="WP_357779655.1">
    <property type="nucleotide sequence ID" value="NZ_JBFAKC010000001.1"/>
</dbReference>
<dbReference type="InterPro" id="IPR007899">
    <property type="entry name" value="CHAD_dom"/>
</dbReference>
<dbReference type="InterPro" id="IPR038186">
    <property type="entry name" value="CHAD_dom_sf"/>
</dbReference>
<protein>
    <submittedName>
        <fullName evidence="2">CHAD domain-containing protein</fullName>
    </submittedName>
</protein>
<dbReference type="Gene3D" id="1.40.20.10">
    <property type="entry name" value="CHAD domain"/>
    <property type="match status" value="1"/>
</dbReference>
<organism evidence="2 3">
    <name type="scientific">Nocardia aurea</name>
    <dbReference type="NCBI Taxonomy" id="2144174"/>
    <lineage>
        <taxon>Bacteria</taxon>
        <taxon>Bacillati</taxon>
        <taxon>Actinomycetota</taxon>
        <taxon>Actinomycetes</taxon>
        <taxon>Mycobacteriales</taxon>
        <taxon>Nocardiaceae</taxon>
        <taxon>Nocardia</taxon>
    </lineage>
</organism>
<evidence type="ECO:0000313" key="3">
    <source>
        <dbReference type="Proteomes" id="UP001551695"/>
    </source>
</evidence>
<dbReference type="PANTHER" id="PTHR39339:SF1">
    <property type="entry name" value="CHAD DOMAIN-CONTAINING PROTEIN"/>
    <property type="match status" value="1"/>
</dbReference>
<dbReference type="PROSITE" id="PS51708">
    <property type="entry name" value="CHAD"/>
    <property type="match status" value="1"/>
</dbReference>
<accession>A0ABV3FM19</accession>
<dbReference type="SMART" id="SM00880">
    <property type="entry name" value="CHAD"/>
    <property type="match status" value="1"/>
</dbReference>
<name>A0ABV3FM19_9NOCA</name>
<keyword evidence="3" id="KW-1185">Reference proteome</keyword>
<dbReference type="PANTHER" id="PTHR39339">
    <property type="entry name" value="SLR1444 PROTEIN"/>
    <property type="match status" value="1"/>
</dbReference>
<feature type="domain" description="CHAD" evidence="1">
    <location>
        <begin position="2"/>
        <end position="290"/>
    </location>
</feature>
<sequence length="294" mass="32173">MGVTAGTALITALGDDVDRLTAAEPDVRADADDSVHQMRVATRRLRSVLRSYKTLLQRDPVTAANIELKWLADLLGVARDAEVRADRFVTLLDEQAADLSTDDLATATARLVTAERARYESAHADILTALDADRYRALHDLLIRWRTAPPLRSSRAAAPAAGFFGFVLHRDQERVEALIRTEPTVSPADRVELLHDIRKSAKRLRYSCEAAEGVLGEQATALGSRAKRLQTVLGDHRDAVESREAILERAAAAEAAGEPTEIYHRLAAVEQSAADRELDRYPVAARALSTGKPQ</sequence>
<gene>
    <name evidence="2" type="ORF">AB0I48_02680</name>
</gene>
<reference evidence="2 3" key="1">
    <citation type="submission" date="2024-06" db="EMBL/GenBank/DDBJ databases">
        <title>The Natural Products Discovery Center: Release of the First 8490 Sequenced Strains for Exploring Actinobacteria Biosynthetic Diversity.</title>
        <authorList>
            <person name="Kalkreuter E."/>
            <person name="Kautsar S.A."/>
            <person name="Yang D."/>
            <person name="Bader C.D."/>
            <person name="Teijaro C.N."/>
            <person name="Fluegel L."/>
            <person name="Davis C.M."/>
            <person name="Simpson J.R."/>
            <person name="Lauterbach L."/>
            <person name="Steele A.D."/>
            <person name="Gui C."/>
            <person name="Meng S."/>
            <person name="Li G."/>
            <person name="Viehrig K."/>
            <person name="Ye F."/>
            <person name="Su P."/>
            <person name="Kiefer A.F."/>
            <person name="Nichols A."/>
            <person name="Cepeda A.J."/>
            <person name="Yan W."/>
            <person name="Fan B."/>
            <person name="Jiang Y."/>
            <person name="Adhikari A."/>
            <person name="Zheng C.-J."/>
            <person name="Schuster L."/>
            <person name="Cowan T.M."/>
            <person name="Smanski M.J."/>
            <person name="Chevrette M.G."/>
            <person name="De Carvalho L.P.S."/>
            <person name="Shen B."/>
        </authorList>
    </citation>
    <scope>NUCLEOTIDE SEQUENCE [LARGE SCALE GENOMIC DNA]</scope>
    <source>
        <strain evidence="2 3">NPDC050403</strain>
    </source>
</reference>